<reference evidence="12 13" key="1">
    <citation type="submission" date="2020-06" db="EMBL/GenBank/DDBJ databases">
        <authorList>
            <person name="Li R."/>
            <person name="Bekaert M."/>
        </authorList>
    </citation>
    <scope>NUCLEOTIDE SEQUENCE [LARGE SCALE GENOMIC DNA]</scope>
    <source>
        <strain evidence="13">wild</strain>
    </source>
</reference>
<evidence type="ECO:0000259" key="11">
    <source>
        <dbReference type="Pfam" id="PF21193"/>
    </source>
</evidence>
<keyword evidence="6 8" id="KW-0653">Protein transport</keyword>
<dbReference type="Proteomes" id="UP000507470">
    <property type="component" value="Unassembled WGS sequence"/>
</dbReference>
<feature type="domain" description="Nmd3 N-terminal" evidence="9">
    <location>
        <begin position="17"/>
        <end position="245"/>
    </location>
</feature>
<dbReference type="GO" id="GO:0005737">
    <property type="term" value="C:cytoplasm"/>
    <property type="evidence" value="ECO:0007669"/>
    <property type="project" value="UniProtKB-SubCell"/>
</dbReference>
<dbReference type="GO" id="GO:0043023">
    <property type="term" value="F:ribosomal large subunit binding"/>
    <property type="evidence" value="ECO:0007669"/>
    <property type="project" value="InterPro"/>
</dbReference>
<comment type="similarity">
    <text evidence="2 8">Belongs to the NMD3 family.</text>
</comment>
<keyword evidence="7 8" id="KW-0539">Nucleus</keyword>
<comment type="function">
    <text evidence="1 8">Acts as an adapter for the XPO1/CRM1-mediated export of the 60S ribosomal subunit.</text>
</comment>
<evidence type="ECO:0000313" key="12">
    <source>
        <dbReference type="EMBL" id="CAC5369483.1"/>
    </source>
</evidence>
<evidence type="ECO:0000256" key="8">
    <source>
        <dbReference type="RuleBase" id="RU364108"/>
    </source>
</evidence>
<evidence type="ECO:0000256" key="3">
    <source>
        <dbReference type="ARBA" id="ARBA00017035"/>
    </source>
</evidence>
<dbReference type="OrthoDB" id="203821at2759"/>
<protein>
    <recommendedName>
        <fullName evidence="3 8">60S ribosomal export protein NMD3</fullName>
    </recommendedName>
</protein>
<gene>
    <name evidence="12" type="ORF">MCOR_8665</name>
</gene>
<dbReference type="Pfam" id="PF21193">
    <property type="entry name" value="NMD_SH3"/>
    <property type="match status" value="1"/>
</dbReference>
<evidence type="ECO:0000256" key="4">
    <source>
        <dbReference type="ARBA" id="ARBA00022448"/>
    </source>
</evidence>
<dbReference type="GO" id="GO:0000055">
    <property type="term" value="P:ribosomal large subunit export from nucleus"/>
    <property type="evidence" value="ECO:0007669"/>
    <property type="project" value="TreeGrafter"/>
</dbReference>
<dbReference type="Pfam" id="PF04981">
    <property type="entry name" value="NMD3"/>
    <property type="match status" value="1"/>
</dbReference>
<dbReference type="InterPro" id="IPR048899">
    <property type="entry name" value="NMD_SH3"/>
</dbReference>
<organism evidence="12 13">
    <name type="scientific">Mytilus coruscus</name>
    <name type="common">Sea mussel</name>
    <dbReference type="NCBI Taxonomy" id="42192"/>
    <lineage>
        <taxon>Eukaryota</taxon>
        <taxon>Metazoa</taxon>
        <taxon>Spiralia</taxon>
        <taxon>Lophotrochozoa</taxon>
        <taxon>Mollusca</taxon>
        <taxon>Bivalvia</taxon>
        <taxon>Autobranchia</taxon>
        <taxon>Pteriomorphia</taxon>
        <taxon>Mytilida</taxon>
        <taxon>Mytiloidea</taxon>
        <taxon>Mytilidae</taxon>
        <taxon>Mytilinae</taxon>
        <taxon>Mytilus</taxon>
    </lineage>
</organism>
<evidence type="ECO:0000256" key="2">
    <source>
        <dbReference type="ARBA" id="ARBA00009794"/>
    </source>
</evidence>
<keyword evidence="5 8" id="KW-0963">Cytoplasm</keyword>
<dbReference type="EMBL" id="CACVKT020001605">
    <property type="protein sequence ID" value="CAC5369483.1"/>
    <property type="molecule type" value="Genomic_DNA"/>
</dbReference>
<dbReference type="Pfam" id="PF21192">
    <property type="entry name" value="OB_NMD3"/>
    <property type="match status" value="1"/>
</dbReference>
<accession>A0A6J8ALK0</accession>
<keyword evidence="13" id="KW-1185">Reference proteome</keyword>
<name>A0A6J8ALK0_MYTCO</name>
<dbReference type="PANTHER" id="PTHR12746">
    <property type="entry name" value="NONSENSE-MEDIATED MRNA DECAY PROTEIN 3"/>
    <property type="match status" value="1"/>
</dbReference>
<feature type="domain" description="60S ribosomal export protein NMD3 SH3" evidence="11">
    <location>
        <begin position="248"/>
        <end position="294"/>
    </location>
</feature>
<dbReference type="InterPro" id="IPR007064">
    <property type="entry name" value="Nmd3_N"/>
</dbReference>
<dbReference type="InterPro" id="IPR048898">
    <property type="entry name" value="OB_NMD3"/>
</dbReference>
<evidence type="ECO:0000259" key="10">
    <source>
        <dbReference type="Pfam" id="PF21192"/>
    </source>
</evidence>
<dbReference type="AlphaFoldDB" id="A0A6J8ALK0"/>
<dbReference type="PANTHER" id="PTHR12746:SF2">
    <property type="entry name" value="60S RIBOSOMAL EXPORT PROTEIN NMD3"/>
    <property type="match status" value="1"/>
</dbReference>
<dbReference type="GO" id="GO:0005634">
    <property type="term" value="C:nucleus"/>
    <property type="evidence" value="ECO:0007669"/>
    <property type="project" value="UniProtKB-SubCell"/>
</dbReference>
<evidence type="ECO:0000256" key="5">
    <source>
        <dbReference type="ARBA" id="ARBA00022490"/>
    </source>
</evidence>
<sequence length="506" mass="58086">MEYTFENKPGTTGFILCCQCGTQIEPNPSNMCVACLRTQVDITEGIPKQGVLYFCRNCERYLQPPNHWVAAQLESRELLSVCLKKLGGLKTVRLIDAGFVWTEPHSQRIKTKLTVQKEVLNGAVLQQVFVVEFIVKNHMCDDCHRVEAKDFWRACVQIRQKTKHKKTFYYLEQIILKHKAHVNTVNIKPCHEGLDFFYIQQQDARKLVDFLNTVVPCRTQTAEELISHDIHNNTFNYKHTFSVEIVPICKDNVVCMPPKLAQQLGNINPLCLCYKVTNAIHVIDPSSLQVAEIKGPQYWRYPFLNVCEPKQLSEFMVIDVEIVADKDKPNKTPVSNKHVLANVCVNQVTSTGLSDQQYFCRTHLGHLLHPGDSVLGFNFTNCNLNHAEFDKMKADKIPDVMLVKKIFGDKNSRNKKRKWKLKHLHDDLHAETSSNERDYTDFLEDLEEDEAFRRNVDIYKDPSKLAVDADDTEDEELPQISLQEMLDDLHICTDATGPDGADMMMD</sequence>
<evidence type="ECO:0000256" key="1">
    <source>
        <dbReference type="ARBA" id="ARBA00002269"/>
    </source>
</evidence>
<evidence type="ECO:0000256" key="6">
    <source>
        <dbReference type="ARBA" id="ARBA00022927"/>
    </source>
</evidence>
<comment type="subcellular location">
    <subcellularLocation>
        <location evidence="8">Cytoplasm</location>
    </subcellularLocation>
    <subcellularLocation>
        <location evidence="8">Nucleus</location>
    </subcellularLocation>
</comment>
<keyword evidence="4 8" id="KW-0813">Transport</keyword>
<dbReference type="InterPro" id="IPR039768">
    <property type="entry name" value="Nmd3"/>
</dbReference>
<evidence type="ECO:0000313" key="13">
    <source>
        <dbReference type="Proteomes" id="UP000507470"/>
    </source>
</evidence>
<feature type="domain" description="60S ribosomal export protein NMD3 OB-fold" evidence="10">
    <location>
        <begin position="312"/>
        <end position="405"/>
    </location>
</feature>
<proteinExistence type="inferred from homology"/>
<evidence type="ECO:0000256" key="7">
    <source>
        <dbReference type="ARBA" id="ARBA00023242"/>
    </source>
</evidence>
<evidence type="ECO:0000259" key="9">
    <source>
        <dbReference type="Pfam" id="PF04981"/>
    </source>
</evidence>
<dbReference type="GO" id="GO:0015031">
    <property type="term" value="P:protein transport"/>
    <property type="evidence" value="ECO:0007669"/>
    <property type="project" value="UniProtKB-KW"/>
</dbReference>